<dbReference type="EMBL" id="JAACNO010000041">
    <property type="protein sequence ID" value="KAF4150650.1"/>
    <property type="molecule type" value="Genomic_DNA"/>
</dbReference>
<evidence type="ECO:0000256" key="1">
    <source>
        <dbReference type="SAM" id="MobiDB-lite"/>
    </source>
</evidence>
<protein>
    <submittedName>
        <fullName evidence="2">Putative terpenoid cylase protein prenyltransferase alpha-alpha toroid</fullName>
    </submittedName>
</protein>
<gene>
    <name evidence="2" type="ORF">GN958_ATG00180</name>
</gene>
<dbReference type="PANTHER" id="PTHR47150:SF5">
    <property type="entry name" value="OS07G0546750 PROTEIN"/>
    <property type="match status" value="1"/>
</dbReference>
<comment type="caution">
    <text evidence="2">The sequence shown here is derived from an EMBL/GenBank/DDBJ whole genome shotgun (WGS) entry which is preliminary data.</text>
</comment>
<organism evidence="2 3">
    <name type="scientific">Phytophthora infestans</name>
    <name type="common">Potato late blight agent</name>
    <name type="synonym">Botrytis infestans</name>
    <dbReference type="NCBI Taxonomy" id="4787"/>
    <lineage>
        <taxon>Eukaryota</taxon>
        <taxon>Sar</taxon>
        <taxon>Stramenopiles</taxon>
        <taxon>Oomycota</taxon>
        <taxon>Peronosporomycetes</taxon>
        <taxon>Peronosporales</taxon>
        <taxon>Peronosporaceae</taxon>
        <taxon>Phytophthora</taxon>
    </lineage>
</organism>
<evidence type="ECO:0000313" key="2">
    <source>
        <dbReference type="EMBL" id="KAF4150650.1"/>
    </source>
</evidence>
<feature type="region of interest" description="Disordered" evidence="1">
    <location>
        <begin position="1"/>
        <end position="38"/>
    </location>
</feature>
<name>A0A8S9VCA7_PHYIN</name>
<accession>A0A8S9VCA7</accession>
<dbReference type="PANTHER" id="PTHR47150">
    <property type="entry name" value="OS12G0169200 PROTEIN"/>
    <property type="match status" value="1"/>
</dbReference>
<dbReference type="Proteomes" id="UP000704712">
    <property type="component" value="Unassembled WGS sequence"/>
</dbReference>
<reference evidence="2" key="1">
    <citation type="submission" date="2020-03" db="EMBL/GenBank/DDBJ databases">
        <title>Hybrid Assembly of Korean Phytophthora infestans isolates.</title>
        <authorList>
            <person name="Prokchorchik M."/>
            <person name="Lee Y."/>
            <person name="Seo J."/>
            <person name="Cho J.-H."/>
            <person name="Park Y.-E."/>
            <person name="Jang D.-C."/>
            <person name="Im J.-S."/>
            <person name="Choi J.-G."/>
            <person name="Park H.-J."/>
            <person name="Lee G.-B."/>
            <person name="Lee Y.-G."/>
            <person name="Hong S.-Y."/>
            <person name="Cho K."/>
            <person name="Sohn K.H."/>
        </authorList>
    </citation>
    <scope>NUCLEOTIDE SEQUENCE</scope>
    <source>
        <strain evidence="2">KR_2_A2</strain>
    </source>
</reference>
<feature type="compositionally biased region" description="Basic and acidic residues" evidence="1">
    <location>
        <begin position="9"/>
        <end position="21"/>
    </location>
</feature>
<proteinExistence type="predicted"/>
<evidence type="ECO:0000313" key="3">
    <source>
        <dbReference type="Proteomes" id="UP000704712"/>
    </source>
</evidence>
<dbReference type="AlphaFoldDB" id="A0A8S9VCA7"/>
<sequence>MESGDEELERCASDGEDERIAPIKRKRGGSVPGKAANIQPDFDEAHNKLWKLYFAENPRFSAKYFRRRYRMRRSLFIRIMNAVVARDYHFRQLQDALGNKGMSSLQKCTVAMRMLAYGCIASA</sequence>